<reference evidence="7" key="1">
    <citation type="submission" date="2016-12" db="EMBL/GenBank/DDBJ databases">
        <title>An insight into the sialome and mialome of the sand fly, Nyssomyia neivai.</title>
        <authorList>
            <person name="Sebastian V."/>
            <person name="Goulart T.M."/>
            <person name="Oliveira W."/>
            <person name="Calvo E."/>
            <person name="Oliveira L.F."/>
            <person name="Pinto M.C."/>
            <person name="Rosselino A.M."/>
            <person name="Ribeiro J.M."/>
        </authorList>
    </citation>
    <scope>NUCLEOTIDE SEQUENCE</scope>
</reference>
<dbReference type="EMBL" id="GFDF01003094">
    <property type="protein sequence ID" value="JAV10990.1"/>
    <property type="molecule type" value="Transcribed_RNA"/>
</dbReference>
<protein>
    <recommendedName>
        <fullName evidence="6">Barrier-to-autointegration factor 1</fullName>
    </recommendedName>
</protein>
<evidence type="ECO:0000256" key="6">
    <source>
        <dbReference type="ARBA" id="ARBA00069025"/>
    </source>
</evidence>
<evidence type="ECO:0000256" key="1">
    <source>
        <dbReference type="ARBA" id="ARBA00004123"/>
    </source>
</evidence>
<evidence type="ECO:0000313" key="7">
    <source>
        <dbReference type="EMBL" id="JAV10990.1"/>
    </source>
</evidence>
<evidence type="ECO:0000256" key="2">
    <source>
        <dbReference type="ARBA" id="ARBA00023125"/>
    </source>
</evidence>
<dbReference type="FunFam" id="1.10.150.40:FF:000005">
    <property type="entry name" value="Barrier-to-autointegration factor 1"/>
    <property type="match status" value="1"/>
</dbReference>
<dbReference type="PANTHER" id="PTHR47507:SF6">
    <property type="entry name" value="BARRIER-TO-AUTOINTEGRATION FACTOR"/>
    <property type="match status" value="1"/>
</dbReference>
<dbReference type="InterPro" id="IPR051387">
    <property type="entry name" value="BAF"/>
</dbReference>
<evidence type="ECO:0000256" key="5">
    <source>
        <dbReference type="ARBA" id="ARBA00064955"/>
    </source>
</evidence>
<organism evidence="7">
    <name type="scientific">Nyssomyia neivai</name>
    <dbReference type="NCBI Taxonomy" id="330878"/>
    <lineage>
        <taxon>Eukaryota</taxon>
        <taxon>Metazoa</taxon>
        <taxon>Ecdysozoa</taxon>
        <taxon>Arthropoda</taxon>
        <taxon>Hexapoda</taxon>
        <taxon>Insecta</taxon>
        <taxon>Pterygota</taxon>
        <taxon>Neoptera</taxon>
        <taxon>Endopterygota</taxon>
        <taxon>Diptera</taxon>
        <taxon>Nematocera</taxon>
        <taxon>Psychodoidea</taxon>
        <taxon>Psychodidae</taxon>
        <taxon>Nyssomyia</taxon>
    </lineage>
</organism>
<keyword evidence="2" id="KW-0238">DNA-binding</keyword>
<sequence>MSSTSQKHRNFVKEPMRGKRVTELPGVGNAIGQRLNAAGYDRAESMLGQYLHLKKDKGSFQAWMKTTSNANSKQSSDAYQCIKDWSEEFL</sequence>
<comment type="similarity">
    <text evidence="4">Belongs to the BAF family.</text>
</comment>
<accession>A0A1L8DX06</accession>
<evidence type="ECO:0000256" key="3">
    <source>
        <dbReference type="ARBA" id="ARBA00023242"/>
    </source>
</evidence>
<proteinExistence type="inferred from homology"/>
<dbReference type="SUPFAM" id="SSF47798">
    <property type="entry name" value="Barrier-to-autointegration factor, BAF"/>
    <property type="match status" value="1"/>
</dbReference>
<comment type="subunit">
    <text evidence="5">Interacts with emr-1 and lem-2. Interacts with lem-4l, leading to decreased phosphorylation by VRK1 and promoting dephosphorylation by protein phosphatase 2A (PP2A).</text>
</comment>
<dbReference type="GO" id="GO:0003677">
    <property type="term" value="F:DNA binding"/>
    <property type="evidence" value="ECO:0007669"/>
    <property type="project" value="UniProtKB-KW"/>
</dbReference>
<dbReference type="InterPro" id="IPR036617">
    <property type="entry name" value="BAF_sf"/>
</dbReference>
<dbReference type="AlphaFoldDB" id="A0A1L8DX06"/>
<dbReference type="GO" id="GO:0000793">
    <property type="term" value="C:condensed chromosome"/>
    <property type="evidence" value="ECO:0007669"/>
    <property type="project" value="TreeGrafter"/>
</dbReference>
<dbReference type="PANTHER" id="PTHR47507">
    <property type="entry name" value="BARRIER TO AUTOINTEGRATION FACTOR 2"/>
    <property type="match status" value="1"/>
</dbReference>
<dbReference type="GO" id="GO:0005634">
    <property type="term" value="C:nucleus"/>
    <property type="evidence" value="ECO:0007669"/>
    <property type="project" value="UniProtKB-SubCell"/>
</dbReference>
<dbReference type="Pfam" id="PF02961">
    <property type="entry name" value="SAM_BAF"/>
    <property type="match status" value="1"/>
</dbReference>
<comment type="subcellular location">
    <subcellularLocation>
        <location evidence="1">Nucleus</location>
    </subcellularLocation>
</comment>
<name>A0A1L8DX06_9DIPT</name>
<keyword evidence="3" id="KW-0539">Nucleus</keyword>
<dbReference type="Gene3D" id="1.10.150.40">
    <property type="entry name" value="Barrier-to-autointegration factor, BAF"/>
    <property type="match status" value="1"/>
</dbReference>
<dbReference type="InterPro" id="IPR004122">
    <property type="entry name" value="BAF_prot"/>
</dbReference>
<evidence type="ECO:0000256" key="4">
    <source>
        <dbReference type="ARBA" id="ARBA00038496"/>
    </source>
</evidence>
<dbReference type="GO" id="GO:0051276">
    <property type="term" value="P:chromosome organization"/>
    <property type="evidence" value="ECO:0007669"/>
    <property type="project" value="TreeGrafter"/>
</dbReference>
<dbReference type="SMART" id="SM01023">
    <property type="entry name" value="BAF"/>
    <property type="match status" value="1"/>
</dbReference>